<dbReference type="Gramene" id="Tc10v2_t004450.1">
    <property type="protein sequence ID" value="Tc10v2_p004450.1"/>
    <property type="gene ID" value="Tc10v2_g004450"/>
</dbReference>
<dbReference type="Gene3D" id="1.25.40.20">
    <property type="entry name" value="Ankyrin repeat-containing domain"/>
    <property type="match status" value="1"/>
</dbReference>
<feature type="transmembrane region" description="Helical" evidence="2">
    <location>
        <begin position="450"/>
        <end position="467"/>
    </location>
</feature>
<dbReference type="PROSITE" id="PS50088">
    <property type="entry name" value="ANK_REPEAT"/>
    <property type="match status" value="2"/>
</dbReference>
<evidence type="ECO:0000313" key="5">
    <source>
        <dbReference type="RefSeq" id="XP_017984748.1"/>
    </source>
</evidence>
<evidence type="ECO:0000313" key="4">
    <source>
        <dbReference type="Proteomes" id="UP000694886"/>
    </source>
</evidence>
<feature type="repeat" description="ANK" evidence="1">
    <location>
        <begin position="179"/>
        <end position="211"/>
    </location>
</feature>
<feature type="transmembrane region" description="Helical" evidence="2">
    <location>
        <begin position="276"/>
        <end position="293"/>
    </location>
</feature>
<dbReference type="KEGG" id="tcc:18586210"/>
<evidence type="ECO:0000256" key="2">
    <source>
        <dbReference type="SAM" id="Phobius"/>
    </source>
</evidence>
<accession>A0AB32X2F6</accession>
<reference evidence="4" key="1">
    <citation type="journal article" date="1997" name="Nucleic Acids Res.">
        <title>tRNAscan-SE: a program for improved detection of transfer RNA genes in genomic sequence.</title>
        <authorList>
            <person name="Lowe T.M."/>
            <person name="Eddy S.R."/>
        </authorList>
    </citation>
    <scope>NUCLEOTIDE SEQUENCE [LARGE SCALE GENOMIC DNA]</scope>
    <source>
        <strain evidence="4">r\B97-61/B2</strain>
    </source>
</reference>
<keyword evidence="2" id="KW-0812">Transmembrane</keyword>
<feature type="transmembrane region" description="Helical" evidence="2">
    <location>
        <begin position="330"/>
        <end position="351"/>
    </location>
</feature>
<dbReference type="InterPro" id="IPR002110">
    <property type="entry name" value="Ankyrin_rpt"/>
</dbReference>
<feature type="domain" description="PGG" evidence="3">
    <location>
        <begin position="272"/>
        <end position="389"/>
    </location>
</feature>
<dbReference type="SMART" id="SM00248">
    <property type="entry name" value="ANK"/>
    <property type="match status" value="5"/>
</dbReference>
<gene>
    <name evidence="5" type="primary">LOC18586210</name>
</gene>
<protein>
    <submittedName>
        <fullName evidence="5">Ankyrin repeat-containing protein At2g01680 isoform X1</fullName>
    </submittedName>
</protein>
<feature type="transmembrane region" description="Helical" evidence="2">
    <location>
        <begin position="420"/>
        <end position="444"/>
    </location>
</feature>
<name>A0AB32X2F6_THECC</name>
<feature type="repeat" description="ANK" evidence="1">
    <location>
        <begin position="70"/>
        <end position="93"/>
    </location>
</feature>
<dbReference type="Proteomes" id="UP000694886">
    <property type="component" value="Chromosome 10"/>
</dbReference>
<dbReference type="Pfam" id="PF13962">
    <property type="entry name" value="PGG"/>
    <property type="match status" value="1"/>
</dbReference>
<dbReference type="GeneID" id="18586210"/>
<dbReference type="Pfam" id="PF12796">
    <property type="entry name" value="Ank_2"/>
    <property type="match status" value="3"/>
</dbReference>
<dbReference type="PROSITE" id="PS50297">
    <property type="entry name" value="ANK_REP_REGION"/>
    <property type="match status" value="2"/>
</dbReference>
<keyword evidence="2" id="KW-0472">Membrane</keyword>
<evidence type="ECO:0000256" key="1">
    <source>
        <dbReference type="PROSITE-ProRule" id="PRU00023"/>
    </source>
</evidence>
<dbReference type="PANTHER" id="PTHR24128">
    <property type="entry name" value="HOMEOBOX PROTEIN WARIAI"/>
    <property type="match status" value="1"/>
</dbReference>
<dbReference type="InterPro" id="IPR026961">
    <property type="entry name" value="PGG_dom"/>
</dbReference>
<evidence type="ECO:0000259" key="3">
    <source>
        <dbReference type="Pfam" id="PF13962"/>
    </source>
</evidence>
<organism evidence="4 5">
    <name type="scientific">Theobroma cacao</name>
    <name type="common">Cacao</name>
    <name type="synonym">Cocoa</name>
    <dbReference type="NCBI Taxonomy" id="3641"/>
    <lineage>
        <taxon>Eukaryota</taxon>
        <taxon>Viridiplantae</taxon>
        <taxon>Streptophyta</taxon>
        <taxon>Embryophyta</taxon>
        <taxon>Tracheophyta</taxon>
        <taxon>Spermatophyta</taxon>
        <taxon>Magnoliopsida</taxon>
        <taxon>eudicotyledons</taxon>
        <taxon>Gunneridae</taxon>
        <taxon>Pentapetalae</taxon>
        <taxon>rosids</taxon>
        <taxon>malvids</taxon>
        <taxon>Malvales</taxon>
        <taxon>Malvaceae</taxon>
        <taxon>Byttnerioideae</taxon>
        <taxon>Theobroma</taxon>
    </lineage>
</organism>
<dbReference type="InterPro" id="IPR036770">
    <property type="entry name" value="Ankyrin_rpt-contain_sf"/>
</dbReference>
<dbReference type="PANTHER" id="PTHR24128:SF46">
    <property type="entry name" value="ALPHA-LATROTOXIN-LHE1A-LIKE ISOFORM X1"/>
    <property type="match status" value="1"/>
</dbReference>
<feature type="transmembrane region" description="Helical" evidence="2">
    <location>
        <begin position="363"/>
        <end position="382"/>
    </location>
</feature>
<dbReference type="SUPFAM" id="SSF48403">
    <property type="entry name" value="Ankyrin repeat"/>
    <property type="match status" value="1"/>
</dbReference>
<reference evidence="5" key="2">
    <citation type="submission" date="2025-08" db="UniProtKB">
        <authorList>
            <consortium name="RefSeq"/>
        </authorList>
    </citation>
    <scope>IDENTIFICATION</scope>
</reference>
<feature type="transmembrane region" description="Helical" evidence="2">
    <location>
        <begin position="388"/>
        <end position="408"/>
    </location>
</feature>
<dbReference type="RefSeq" id="XP_017984748.1">
    <property type="nucleotide sequence ID" value="XM_018129259.1"/>
</dbReference>
<proteinExistence type="predicted"/>
<keyword evidence="1" id="KW-0040">ANK repeat</keyword>
<dbReference type="AlphaFoldDB" id="A0AB32X2F6"/>
<sequence length="468" mass="51989">MDESLRRAAQEGNIVELYASIRRNGDVLRHIDEMEFVDTPLHIAAAQGCIDFAMEIMILKPSLAKKLNQEGFSPIHLAVENGHKELAVHLMQNDKSLVRVKGRKGETPLHYAITKEQNLDLLARFLEACPECIRDMTTTNRTALHIATESNRLEALQLLCRMLWKSDDCGDVVNQKDRNGDTALHMAARNNQSQILKLLLNCKADKFATNQAGSTALAVAYELNNRESINILRGWSTAGASSFRYKLRKRMSKIVTKASAVIFQGMDGISSEDRNALLVILGLLLTATYQASISPPGSVWQGDPSSNFTSTGGYDKKEPGKSVMNEIDFLIFYIPACTVFIVSFFLTLGLLKPFPRGFRTALQVLLAFLAISFEEAVSFIAPTYLASLVIDTLSLLVFISMMFMCIAYRVSKLSVLILGCWLYPGLFDSLMTGSYLILGCWLVLGLYDLFWIRAVVVLGCISLISVML</sequence>
<keyword evidence="2" id="KW-1133">Transmembrane helix</keyword>